<organism evidence="2 3">
    <name type="scientific">Symbiodinium pilosum</name>
    <name type="common">Dinoflagellate</name>
    <dbReference type="NCBI Taxonomy" id="2952"/>
    <lineage>
        <taxon>Eukaryota</taxon>
        <taxon>Sar</taxon>
        <taxon>Alveolata</taxon>
        <taxon>Dinophyceae</taxon>
        <taxon>Suessiales</taxon>
        <taxon>Symbiodiniaceae</taxon>
        <taxon>Symbiodinium</taxon>
    </lineage>
</organism>
<feature type="region of interest" description="Disordered" evidence="1">
    <location>
        <begin position="1"/>
        <end position="32"/>
    </location>
</feature>
<feature type="non-terminal residue" evidence="2">
    <location>
        <position position="116"/>
    </location>
</feature>
<accession>A0A812KVD1</accession>
<evidence type="ECO:0000313" key="3">
    <source>
        <dbReference type="Proteomes" id="UP000649617"/>
    </source>
</evidence>
<comment type="caution">
    <text evidence="2">The sequence shown here is derived from an EMBL/GenBank/DDBJ whole genome shotgun (WGS) entry which is preliminary data.</text>
</comment>
<gene>
    <name evidence="2" type="primary">GstS1</name>
    <name evidence="2" type="ORF">SPIL2461_LOCUS3726</name>
</gene>
<feature type="non-terminal residue" evidence="2">
    <location>
        <position position="1"/>
    </location>
</feature>
<dbReference type="Proteomes" id="UP000649617">
    <property type="component" value="Unassembled WGS sequence"/>
</dbReference>
<sequence>ISAPPTSFACSGKTQTPPSTAENTESTRTCSTWRSFTSRSPAQVAIRESSPPAACPWESASCSRCSIALSSSSPASWRRILDCRLSTIGSRPWQRRRTFWRRGVASRAPSSSTSLP</sequence>
<protein>
    <submittedName>
        <fullName evidence="2">GstS1 protein</fullName>
    </submittedName>
</protein>
<keyword evidence="3" id="KW-1185">Reference proteome</keyword>
<reference evidence="2" key="1">
    <citation type="submission" date="2021-02" db="EMBL/GenBank/DDBJ databases">
        <authorList>
            <person name="Dougan E. K."/>
            <person name="Rhodes N."/>
            <person name="Thang M."/>
            <person name="Chan C."/>
        </authorList>
    </citation>
    <scope>NUCLEOTIDE SEQUENCE</scope>
</reference>
<dbReference type="AlphaFoldDB" id="A0A812KVD1"/>
<proteinExistence type="predicted"/>
<evidence type="ECO:0000256" key="1">
    <source>
        <dbReference type="SAM" id="MobiDB-lite"/>
    </source>
</evidence>
<evidence type="ECO:0000313" key="2">
    <source>
        <dbReference type="EMBL" id="CAE7234414.1"/>
    </source>
</evidence>
<dbReference type="EMBL" id="CAJNIZ010004613">
    <property type="protein sequence ID" value="CAE7234414.1"/>
    <property type="molecule type" value="Genomic_DNA"/>
</dbReference>
<name>A0A812KVD1_SYMPI</name>